<evidence type="ECO:0000313" key="2">
    <source>
        <dbReference type="EMBL" id="THT98419.1"/>
    </source>
</evidence>
<keyword evidence="3" id="KW-1185">Reference proteome</keyword>
<feature type="chain" id="PRO_5021003288" description="DUF3617 family protein" evidence="1">
    <location>
        <begin position="26"/>
        <end position="192"/>
    </location>
</feature>
<dbReference type="EMBL" id="STFG01000021">
    <property type="protein sequence ID" value="THT98419.1"/>
    <property type="molecule type" value="Genomic_DNA"/>
</dbReference>
<accession>A0A4S8EU57</accession>
<name>A0A4S8EU57_9BURK</name>
<proteinExistence type="predicted"/>
<sequence>MRLCFSPLSIFAATVAASACLSVHAQGQVQQQNWQTMNLAVFNSPYYESSASEAEVELARSIWKDEIASIPTSKERGKLPGFVLISSTEINGKQLIFSSLSGSGVCPPAPNGRSQVDIYGECPLKITLLSAGKATTRTVEGFCHLYGLHKDNPLSLNQTQFNFDPETGVAQFRVIQHGQLVPQCSQRIVVKE</sequence>
<dbReference type="PROSITE" id="PS51257">
    <property type="entry name" value="PROKAR_LIPOPROTEIN"/>
    <property type="match status" value="1"/>
</dbReference>
<evidence type="ECO:0000256" key="1">
    <source>
        <dbReference type="SAM" id="SignalP"/>
    </source>
</evidence>
<dbReference type="RefSeq" id="WP_136574491.1">
    <property type="nucleotide sequence ID" value="NZ_STFG01000021.1"/>
</dbReference>
<gene>
    <name evidence="2" type="ORF">E9531_14500</name>
</gene>
<organism evidence="2 3">
    <name type="scientific">Lampropedia puyangensis</name>
    <dbReference type="NCBI Taxonomy" id="1330072"/>
    <lineage>
        <taxon>Bacteria</taxon>
        <taxon>Pseudomonadati</taxon>
        <taxon>Pseudomonadota</taxon>
        <taxon>Betaproteobacteria</taxon>
        <taxon>Burkholderiales</taxon>
        <taxon>Comamonadaceae</taxon>
        <taxon>Lampropedia</taxon>
    </lineage>
</organism>
<dbReference type="AlphaFoldDB" id="A0A4S8EU57"/>
<reference evidence="2 3" key="1">
    <citation type="journal article" date="2015" name="Antonie Van Leeuwenhoek">
        <title>Lampropedia puyangensis sp. nov., isolated from symptomatic bark of Populus ? euramericana canker and emended description of Lampropedia hyalina (Ehrenberg 1832) Lee et al. 2004.</title>
        <authorList>
            <person name="Li Y."/>
            <person name="Wang T."/>
            <person name="Piao C.G."/>
            <person name="Wang L.F."/>
            <person name="Tian G.Z."/>
            <person name="Zhu T.H."/>
            <person name="Guo M.W."/>
        </authorList>
    </citation>
    <scope>NUCLEOTIDE SEQUENCE [LARGE SCALE GENOMIC DNA]</scope>
    <source>
        <strain evidence="2 3">2-bin</strain>
    </source>
</reference>
<evidence type="ECO:0000313" key="3">
    <source>
        <dbReference type="Proteomes" id="UP000308917"/>
    </source>
</evidence>
<dbReference type="OrthoDB" id="8907661at2"/>
<protein>
    <recommendedName>
        <fullName evidence="4">DUF3617 family protein</fullName>
    </recommendedName>
</protein>
<feature type="signal peptide" evidence="1">
    <location>
        <begin position="1"/>
        <end position="25"/>
    </location>
</feature>
<keyword evidence="1" id="KW-0732">Signal</keyword>
<comment type="caution">
    <text evidence="2">The sequence shown here is derived from an EMBL/GenBank/DDBJ whole genome shotgun (WGS) entry which is preliminary data.</text>
</comment>
<evidence type="ECO:0008006" key="4">
    <source>
        <dbReference type="Google" id="ProtNLM"/>
    </source>
</evidence>
<dbReference type="Proteomes" id="UP000308917">
    <property type="component" value="Unassembled WGS sequence"/>
</dbReference>